<keyword evidence="4 6" id="KW-0274">FAD</keyword>
<organism evidence="10 11">
    <name type="scientific">Candidatus Methylopumilus planktonicus</name>
    <dbReference type="NCBI Taxonomy" id="1581557"/>
    <lineage>
        <taxon>Bacteria</taxon>
        <taxon>Pseudomonadati</taxon>
        <taxon>Pseudomonadota</taxon>
        <taxon>Betaproteobacteria</taxon>
        <taxon>Nitrosomonadales</taxon>
        <taxon>Methylophilaceae</taxon>
        <taxon>Candidatus Methylopumilus</taxon>
    </lineage>
</organism>
<dbReference type="KEGG" id="mbat:BN1208_0570"/>
<dbReference type="InterPro" id="IPR002081">
    <property type="entry name" value="Cryptochrome/DNA_photolyase_1"/>
</dbReference>
<evidence type="ECO:0000256" key="1">
    <source>
        <dbReference type="ARBA" id="ARBA00005862"/>
    </source>
</evidence>
<dbReference type="InterPro" id="IPR036134">
    <property type="entry name" value="Crypto/Photolyase_FAD-like_sf"/>
</dbReference>
<gene>
    <name evidence="10" type="primary">cry</name>
    <name evidence="10" type="ORF">BN1208_0570</name>
</gene>
<protein>
    <recommendedName>
        <fullName evidence="2 7">Cryptochrome DASH</fullName>
    </recommendedName>
</protein>
<dbReference type="Pfam" id="PF00875">
    <property type="entry name" value="DNA_photolyase"/>
    <property type="match status" value="1"/>
</dbReference>
<dbReference type="Gene3D" id="1.25.40.80">
    <property type="match status" value="1"/>
</dbReference>
<dbReference type="Proteomes" id="UP000064007">
    <property type="component" value="Chromosome 1"/>
</dbReference>
<dbReference type="PROSITE" id="PS51645">
    <property type="entry name" value="PHR_CRY_ALPHA_BETA"/>
    <property type="match status" value="1"/>
</dbReference>
<feature type="binding site" evidence="6">
    <location>
        <position position="229"/>
    </location>
    <ligand>
        <name>FAD</name>
        <dbReference type="ChEBI" id="CHEBI:57692"/>
    </ligand>
</feature>
<reference evidence="11" key="1">
    <citation type="submission" date="2014-12" db="EMBL/GenBank/DDBJ databases">
        <authorList>
            <person name="Salcher M.M."/>
        </authorList>
    </citation>
    <scope>NUCLEOTIDE SEQUENCE [LARGE SCALE GENOMIC DNA]</scope>
    <source>
        <strain evidence="11">MMS-10A-171</strain>
    </source>
</reference>
<proteinExistence type="inferred from homology"/>
<dbReference type="GO" id="GO:0071949">
    <property type="term" value="F:FAD binding"/>
    <property type="evidence" value="ECO:0007669"/>
    <property type="project" value="TreeGrafter"/>
</dbReference>
<dbReference type="AlphaFoldDB" id="A0A0D6EV16"/>
<dbReference type="SUPFAM" id="SSF52425">
    <property type="entry name" value="Cryptochrome/photolyase, N-terminal domain"/>
    <property type="match status" value="1"/>
</dbReference>
<name>A0A0D6EV16_9PROT</name>
<dbReference type="InterPro" id="IPR006050">
    <property type="entry name" value="DNA_photolyase_N"/>
</dbReference>
<sequence length="426" mass="49946">MKNITIYCFRNDLRLFDNAAFLKATIESDILLPLFCHPNNQLIHNDIQRIGIHRQTFLRQALNQLKDNLKSLNSDLLEVNGNIYEEIKKISEKIGATKIILEKIISPEELDQENSIRSIGIPVETFWQSSMIEPTELPFNLKNMPDIFTDFRKLIEANKILTKTPTLLPAELPPLPDINIEFVSNVNFPTSIKYECTSFPYLENQFYGGEKNALAHLENYLIKKLPHTYKETRNQLYGINFSTKFSPWLSLGSISARYIAFRIKEFENQHGANESTYWIWFELLWRDYFRFIHFKFGKKLYSKNGLSNNNNLINHNNENFNKWVQGETGNDLIDAGMKELRFTGYLSNRMRQIVASYLIYDLGCDWRKGALWFESQLIDYDVYSNQGNWLYIAGLGTDPRGGRKFNTKKQNLEYDPNNTYKKMWLN</sequence>
<keyword evidence="11" id="KW-1185">Reference proteome</keyword>
<comment type="cofactor">
    <cofactor evidence="7">
        <name>(6R)-5,10-methylene-5,6,7,8-tetrahydrofolate</name>
        <dbReference type="ChEBI" id="CHEBI:15636"/>
    </cofactor>
    <text evidence="7">Binds 1 5,10-methenyltetrahydrofolate (MTHF) per subunit.</text>
</comment>
<evidence type="ECO:0000256" key="3">
    <source>
        <dbReference type="ARBA" id="ARBA00022630"/>
    </source>
</evidence>
<dbReference type="HOGENOM" id="CLU_010348_6_2_4"/>
<feature type="coiled-coil region" evidence="8">
    <location>
        <begin position="55"/>
        <end position="82"/>
    </location>
</feature>
<dbReference type="Gene3D" id="1.10.579.10">
    <property type="entry name" value="DNA Cyclobutane Dipyrimidine Photolyase, subunit A, domain 3"/>
    <property type="match status" value="1"/>
</dbReference>
<evidence type="ECO:0000256" key="7">
    <source>
        <dbReference type="RuleBase" id="RU367151"/>
    </source>
</evidence>
<keyword evidence="5 7" id="KW-0157">Chromophore</keyword>
<feature type="binding site" evidence="6">
    <location>
        <begin position="282"/>
        <end position="289"/>
    </location>
    <ligand>
        <name>FAD</name>
        <dbReference type="ChEBI" id="CHEBI:57692"/>
    </ligand>
</feature>
<dbReference type="EMBL" id="LN827929">
    <property type="protein sequence ID" value="CEZ19457.1"/>
    <property type="molecule type" value="Genomic_DNA"/>
</dbReference>
<dbReference type="NCBIfam" id="TIGR02765">
    <property type="entry name" value="crypto_DASH"/>
    <property type="match status" value="1"/>
</dbReference>
<dbReference type="PANTHER" id="PTHR11455">
    <property type="entry name" value="CRYPTOCHROME"/>
    <property type="match status" value="1"/>
</dbReference>
<evidence type="ECO:0000313" key="10">
    <source>
        <dbReference type="EMBL" id="CEZ19457.1"/>
    </source>
</evidence>
<dbReference type="InterPro" id="IPR005101">
    <property type="entry name" value="Cryptochr/Photolyase_FAD-bd"/>
</dbReference>
<keyword evidence="8" id="KW-0175">Coiled coil</keyword>
<keyword evidence="3 6" id="KW-0285">Flavoprotein</keyword>
<dbReference type="GO" id="GO:0003913">
    <property type="term" value="F:DNA photolyase activity"/>
    <property type="evidence" value="ECO:0007669"/>
    <property type="project" value="InterPro"/>
</dbReference>
<dbReference type="STRING" id="1581557.BN1208_0570"/>
<dbReference type="PANTHER" id="PTHR11455:SF22">
    <property type="entry name" value="CRYPTOCHROME DASH"/>
    <property type="match status" value="1"/>
</dbReference>
<dbReference type="InterPro" id="IPR036155">
    <property type="entry name" value="Crypto/Photolyase_N_sf"/>
</dbReference>
<dbReference type="GO" id="GO:0000719">
    <property type="term" value="P:photoreactive repair"/>
    <property type="evidence" value="ECO:0007669"/>
    <property type="project" value="TreeGrafter"/>
</dbReference>
<evidence type="ECO:0000256" key="5">
    <source>
        <dbReference type="ARBA" id="ARBA00022991"/>
    </source>
</evidence>
<dbReference type="SUPFAM" id="SSF48173">
    <property type="entry name" value="Cryptochrome/photolyase FAD-binding domain"/>
    <property type="match status" value="1"/>
</dbReference>
<comment type="similarity">
    <text evidence="1 7">Belongs to the DNA photolyase class-1 family.</text>
</comment>
<feature type="binding site" evidence="6">
    <location>
        <begin position="379"/>
        <end position="381"/>
    </location>
    <ligand>
        <name>FAD</name>
        <dbReference type="ChEBI" id="CHEBI:57692"/>
    </ligand>
</feature>
<comment type="cofactor">
    <cofactor evidence="6 7">
        <name>FAD</name>
        <dbReference type="ChEBI" id="CHEBI:57692"/>
    </cofactor>
    <text evidence="6 7">Binds 1 FAD per subunit.</text>
</comment>
<dbReference type="GO" id="GO:0003677">
    <property type="term" value="F:DNA binding"/>
    <property type="evidence" value="ECO:0007669"/>
    <property type="project" value="TreeGrafter"/>
</dbReference>
<dbReference type="Gene3D" id="3.40.50.620">
    <property type="entry name" value="HUPs"/>
    <property type="match status" value="1"/>
</dbReference>
<evidence type="ECO:0000256" key="6">
    <source>
        <dbReference type="PIRSR" id="PIRSR602081-1"/>
    </source>
</evidence>
<dbReference type="InterPro" id="IPR014729">
    <property type="entry name" value="Rossmann-like_a/b/a_fold"/>
</dbReference>
<feature type="domain" description="Photolyase/cryptochrome alpha/beta" evidence="9">
    <location>
        <begin position="3"/>
        <end position="131"/>
    </location>
</feature>
<evidence type="ECO:0000256" key="2">
    <source>
        <dbReference type="ARBA" id="ARBA00017881"/>
    </source>
</evidence>
<accession>A0A0D6EV16</accession>
<dbReference type="PRINTS" id="PR00147">
    <property type="entry name" value="DNAPHOTLYASE"/>
</dbReference>
<evidence type="ECO:0000313" key="11">
    <source>
        <dbReference type="Proteomes" id="UP000064007"/>
    </source>
</evidence>
<dbReference type="InterPro" id="IPR014133">
    <property type="entry name" value="Cry_DASH"/>
</dbReference>
<dbReference type="RefSeq" id="WP_197540436.1">
    <property type="nucleotide sequence ID" value="NZ_LN827929.1"/>
</dbReference>
<comment type="function">
    <text evidence="7">May have a photoreceptor function.</text>
</comment>
<evidence type="ECO:0000259" key="9">
    <source>
        <dbReference type="PROSITE" id="PS51645"/>
    </source>
</evidence>
<evidence type="ECO:0000256" key="4">
    <source>
        <dbReference type="ARBA" id="ARBA00022827"/>
    </source>
</evidence>
<dbReference type="Pfam" id="PF03441">
    <property type="entry name" value="FAD_binding_7"/>
    <property type="match status" value="1"/>
</dbReference>
<evidence type="ECO:0000256" key="8">
    <source>
        <dbReference type="SAM" id="Coils"/>
    </source>
</evidence>
<feature type="binding site" evidence="6">
    <location>
        <begin position="242"/>
        <end position="246"/>
    </location>
    <ligand>
        <name>FAD</name>
        <dbReference type="ChEBI" id="CHEBI:57692"/>
    </ligand>
</feature>